<dbReference type="PANTHER" id="PTHR40375:SF2">
    <property type="entry name" value="SPORULATION-SPECIFIC PROTEIN 22"/>
    <property type="match status" value="1"/>
</dbReference>
<evidence type="ECO:0000256" key="2">
    <source>
        <dbReference type="ARBA" id="ARBA00031845"/>
    </source>
</evidence>
<dbReference type="SUPFAM" id="SSF48452">
    <property type="entry name" value="TPR-like"/>
    <property type="match status" value="2"/>
</dbReference>
<reference evidence="4" key="1">
    <citation type="journal article" date="2023" name="Nat. Commun.">
        <title>Diploid and tetraploid genomes of Acorus and the evolution of monocots.</title>
        <authorList>
            <person name="Ma L."/>
            <person name="Liu K.W."/>
            <person name="Li Z."/>
            <person name="Hsiao Y.Y."/>
            <person name="Qi Y."/>
            <person name="Fu T."/>
            <person name="Tang G.D."/>
            <person name="Zhang D."/>
            <person name="Sun W.H."/>
            <person name="Liu D.K."/>
            <person name="Li Y."/>
            <person name="Chen G.Z."/>
            <person name="Liu X.D."/>
            <person name="Liao X.Y."/>
            <person name="Jiang Y.T."/>
            <person name="Yu X."/>
            <person name="Hao Y."/>
            <person name="Huang J."/>
            <person name="Zhao X.W."/>
            <person name="Ke S."/>
            <person name="Chen Y.Y."/>
            <person name="Wu W.L."/>
            <person name="Hsu J.L."/>
            <person name="Lin Y.F."/>
            <person name="Huang M.D."/>
            <person name="Li C.Y."/>
            <person name="Huang L."/>
            <person name="Wang Z.W."/>
            <person name="Zhao X."/>
            <person name="Zhong W.Y."/>
            <person name="Peng D.H."/>
            <person name="Ahmad S."/>
            <person name="Lan S."/>
            <person name="Zhang J.S."/>
            <person name="Tsai W.C."/>
            <person name="Van de Peer Y."/>
            <person name="Liu Z.J."/>
        </authorList>
    </citation>
    <scope>NUCLEOTIDE SEQUENCE</scope>
    <source>
        <strain evidence="4">CP</strain>
    </source>
</reference>
<organism evidence="4 5">
    <name type="scientific">Acorus calamus</name>
    <name type="common">Sweet flag</name>
    <dbReference type="NCBI Taxonomy" id="4465"/>
    <lineage>
        <taxon>Eukaryota</taxon>
        <taxon>Viridiplantae</taxon>
        <taxon>Streptophyta</taxon>
        <taxon>Embryophyta</taxon>
        <taxon>Tracheophyta</taxon>
        <taxon>Spermatophyta</taxon>
        <taxon>Magnoliopsida</taxon>
        <taxon>Liliopsida</taxon>
        <taxon>Acoraceae</taxon>
        <taxon>Acorus</taxon>
    </lineage>
</organism>
<dbReference type="PANTHER" id="PTHR40375">
    <property type="entry name" value="SPORULATION-SPECIFIC PROTEIN 22"/>
    <property type="match status" value="1"/>
</dbReference>
<dbReference type="GO" id="GO:0090173">
    <property type="term" value="P:regulation of synaptonemal complex assembly"/>
    <property type="evidence" value="ECO:0007669"/>
    <property type="project" value="InterPro"/>
</dbReference>
<dbReference type="EMBL" id="JAUJYO010000016">
    <property type="protein sequence ID" value="KAK1294029.1"/>
    <property type="molecule type" value="Genomic_DNA"/>
</dbReference>
<reference evidence="4" key="2">
    <citation type="submission" date="2023-06" db="EMBL/GenBank/DDBJ databases">
        <authorList>
            <person name="Ma L."/>
            <person name="Liu K.-W."/>
            <person name="Li Z."/>
            <person name="Hsiao Y.-Y."/>
            <person name="Qi Y."/>
            <person name="Fu T."/>
            <person name="Tang G."/>
            <person name="Zhang D."/>
            <person name="Sun W.-H."/>
            <person name="Liu D.-K."/>
            <person name="Li Y."/>
            <person name="Chen G.-Z."/>
            <person name="Liu X.-D."/>
            <person name="Liao X.-Y."/>
            <person name="Jiang Y.-T."/>
            <person name="Yu X."/>
            <person name="Hao Y."/>
            <person name="Huang J."/>
            <person name="Zhao X.-W."/>
            <person name="Ke S."/>
            <person name="Chen Y.-Y."/>
            <person name="Wu W.-L."/>
            <person name="Hsu J.-L."/>
            <person name="Lin Y.-F."/>
            <person name="Huang M.-D."/>
            <person name="Li C.-Y."/>
            <person name="Huang L."/>
            <person name="Wang Z.-W."/>
            <person name="Zhao X."/>
            <person name="Zhong W.-Y."/>
            <person name="Peng D.-H."/>
            <person name="Ahmad S."/>
            <person name="Lan S."/>
            <person name="Zhang J.-S."/>
            <person name="Tsai W.-C."/>
            <person name="Van De Peer Y."/>
            <person name="Liu Z.-J."/>
        </authorList>
    </citation>
    <scope>NUCLEOTIDE SEQUENCE</scope>
    <source>
        <strain evidence="4">CP</strain>
        <tissue evidence="4">Leaves</tissue>
    </source>
</reference>
<dbReference type="InterPro" id="IPR013940">
    <property type="entry name" value="Spo22/ZIP4/TEX11"/>
</dbReference>
<dbReference type="InterPro" id="IPR039057">
    <property type="entry name" value="Spo22/ZIP4"/>
</dbReference>
<dbReference type="GO" id="GO:0051321">
    <property type="term" value="P:meiotic cell cycle"/>
    <property type="evidence" value="ECO:0007669"/>
    <property type="project" value="UniProtKB-KW"/>
</dbReference>
<name>A0AAV9CZR2_ACOCL</name>
<evidence type="ECO:0000313" key="4">
    <source>
        <dbReference type="EMBL" id="KAK1294029.1"/>
    </source>
</evidence>
<feature type="compositionally biased region" description="Gly residues" evidence="3">
    <location>
        <begin position="16"/>
        <end position="26"/>
    </location>
</feature>
<gene>
    <name evidence="4" type="ORF">QJS10_CPA16g00048</name>
</gene>
<feature type="compositionally biased region" description="Low complexity" evidence="3">
    <location>
        <begin position="46"/>
        <end position="57"/>
    </location>
</feature>
<keyword evidence="1" id="KW-0469">Meiosis</keyword>
<evidence type="ECO:0000313" key="5">
    <source>
        <dbReference type="Proteomes" id="UP001180020"/>
    </source>
</evidence>
<dbReference type="AlphaFoldDB" id="A0AAV9CZR2"/>
<dbReference type="Pfam" id="PF08631">
    <property type="entry name" value="SPO22"/>
    <property type="match status" value="1"/>
</dbReference>
<sequence>MRISELSPDIRASVSSGGGGGGGGGDKQPLLEEIESVVREAERASSPENLPSNSLSDKLRKSLSGLKSSASPLPDPLKLQIWKLSYRLWNACVDLSNAAGLRRREGEDEQEEQARLRQVAADLLFLAGKPAGVPSPAFKAASFFYKTGQIWHDLKRFDLASACFEKATDLTSDAVIDGDDERRLVLDLNLARSRAAWGVSEQDLALNLLNRSKSLIAGSPEAYRAVAEQYLQFGRQNLTKDPKSSEASSKLLSEALNLSEKGLAAAAAAAGEETLISSLEVLRGKSLRFLAAARLQAEDFEGAMKCVRVLRNGGGGTCGRDHPSVAYVAMKAWLGMGKAAEAEAELRGMVVDRGVPEGVCVSAAEAYVQEVGAEAARGALAALLRRCRLGAEAALRVVQRVAGGGGGGVRSRVAAELASDEAVVAIFEAAPKERQAMHALLWNCLREYGTSADVFEKSMLYVPCDAEYRTHRAKCFRVLCLCHVALSQLDRAFEYICEAEKLEPNIASAFLKFKVYLLKKDDNGAIDQLQSMLSCVDFKPEFLTLSAHEAVSNQNLPVAVASLSTLLSLYSSLNKQPTRTPEAIVIRNIVSLLDRQLISTTTTTPEILKLMKRARARMLDIGTDGFFGMGVAKREVRWFAGNAWNMGIKTADCGDYESGAEFFELASEFYFGTDEDDDEEKRAMACKSIILSIATRFEGEKKKEDLPDSVLKRATEMFNQAQTVLSSTELPPSFAFLHILNAYQLHGRLDSDPRPKQVQLIKNFASSKASSPHYLLQLGLTASVRSQPNPEAAELALNECLSGHLASPSPDYKTIGLVIRRLIGLAGWSRKEGTDDEVYGIYTRAYRIIVGLKAGEYPADEGKWLATTAWNRSGPQVRMGQVGAAERWMKMGLDIARHVNGMDGYIECMEDTLSGLRKIGGGGGGDGEVDMGCGVTRPQTPITL</sequence>
<dbReference type="Proteomes" id="UP001180020">
    <property type="component" value="Unassembled WGS sequence"/>
</dbReference>
<comment type="caution">
    <text evidence="4">The sequence shown here is derived from an EMBL/GenBank/DDBJ whole genome shotgun (WGS) entry which is preliminary data.</text>
</comment>
<accession>A0AAV9CZR2</accession>
<feature type="region of interest" description="Disordered" evidence="3">
    <location>
        <begin position="1"/>
        <end position="31"/>
    </location>
</feature>
<proteinExistence type="predicted"/>
<evidence type="ECO:0000256" key="3">
    <source>
        <dbReference type="SAM" id="MobiDB-lite"/>
    </source>
</evidence>
<keyword evidence="5" id="KW-1185">Reference proteome</keyword>
<protein>
    <recommendedName>
        <fullName evidence="2">Protein ZIP4 homolog</fullName>
    </recommendedName>
</protein>
<dbReference type="Gene3D" id="1.25.40.10">
    <property type="entry name" value="Tetratricopeptide repeat domain"/>
    <property type="match status" value="1"/>
</dbReference>
<dbReference type="InterPro" id="IPR011990">
    <property type="entry name" value="TPR-like_helical_dom_sf"/>
</dbReference>
<feature type="region of interest" description="Disordered" evidence="3">
    <location>
        <begin position="38"/>
        <end position="57"/>
    </location>
</feature>
<evidence type="ECO:0000256" key="1">
    <source>
        <dbReference type="ARBA" id="ARBA00023254"/>
    </source>
</evidence>